<dbReference type="EC" id="3.4.11.6" evidence="4"/>
<feature type="domain" description="Peptidase M28" evidence="3">
    <location>
        <begin position="92"/>
        <end position="279"/>
    </location>
</feature>
<dbReference type="STRING" id="1855912.LuPra_06095"/>
<sequence length="812" mass="87112">MFLSSWRGPVGLVALGGLVLAGCARTDRFNVRNAHAHVERLTASGSRWSGTPANEKARAYLIETLQLYGFDVRIQEADASWREAGVTTRVANIIAIKPGQQQDAIAIVSHYDSVAWGPGGGDDALGTAVALESARVLGARTAPRYALMLLITDGEEHGMMGARALVDDPEIRARLKTFINLESIGTDSPFVLFETGPGTSPALRAWAAASRPRGGSYMQSIYDALPNDTDFSILKQLPGVSGINLAATGDGYTYHTDRDRADRVTTRVLARAGQVVLDVVDGLDARASLTPDPRPSVYFSLLDRVAFVGSLRTAVVLGWIIAILGVLSWVATLRHLTRSGGVGNLLTTGLWALIASGAVLGALVAAVWLVRTGRAELHPWFAAPWRLFTFMTVMVVTVTWMVRRLASVAPAAFKPDGTPFGVWFAALPAWVALLIFALRHAPGASYLMSIPMLAVVVLVVPTSWLVGSEPTPRTWPARVGSILVVIITWMLWAPDLLTLLPFAVTLLGRMPIVTPTWAYPSVFFLAGIVLWPPVLAVLVGRMRWRVAHGIAAGTLMFALVVTGVLAWVAPAFTVERPQQRSALFVDDRIRGAASWELHGNEPGVDIGPGAPANVAWQVAERSSVPGSEIDRKAHLFRASVPPPATAVPATIMATIVRRPGDADVEITVTPRDAEWQAVAIVLPDSIVPTRSTLAGRTRAGRWQAWHTTMPSDGITWRGTVPASQADRLAGTEVWIARVRLPDAVDGERVPAWLRAPHTAWMTQHVVMLGLAFNESTEAPAPMTPLTLPLPSATPSVASPLPPAATPSGRVPR</sequence>
<keyword evidence="5" id="KW-1185">Reference proteome</keyword>
<feature type="transmembrane region" description="Helical" evidence="2">
    <location>
        <begin position="314"/>
        <end position="333"/>
    </location>
</feature>
<dbReference type="RefSeq" id="WP_110174234.1">
    <property type="nucleotide sequence ID" value="NZ_CP015136.1"/>
</dbReference>
<keyword evidence="4" id="KW-0031">Aminopeptidase</keyword>
<dbReference type="AlphaFoldDB" id="A0A143PXA9"/>
<dbReference type="SUPFAM" id="SSF53187">
    <property type="entry name" value="Zn-dependent exopeptidases"/>
    <property type="match status" value="1"/>
</dbReference>
<feature type="compositionally biased region" description="Low complexity" evidence="1">
    <location>
        <begin position="783"/>
        <end position="795"/>
    </location>
</feature>
<keyword evidence="2" id="KW-0812">Transmembrane</keyword>
<accession>A0A143PXA9</accession>
<keyword evidence="2" id="KW-0472">Membrane</keyword>
<dbReference type="OrthoDB" id="9778250at2"/>
<protein>
    <submittedName>
        <fullName evidence="4">Arginyl aminopeptidase</fullName>
        <ecNumber evidence="4">3.4.11.6</ecNumber>
    </submittedName>
</protein>
<evidence type="ECO:0000256" key="1">
    <source>
        <dbReference type="SAM" id="MobiDB-lite"/>
    </source>
</evidence>
<dbReference type="Gene3D" id="3.40.630.10">
    <property type="entry name" value="Zn peptidases"/>
    <property type="match status" value="1"/>
</dbReference>
<dbReference type="Pfam" id="PF04389">
    <property type="entry name" value="Peptidase_M28"/>
    <property type="match status" value="1"/>
</dbReference>
<dbReference type="KEGG" id="abac:LuPra_06095"/>
<feature type="transmembrane region" description="Helical" evidence="2">
    <location>
        <begin position="546"/>
        <end position="569"/>
    </location>
</feature>
<feature type="transmembrane region" description="Helical" evidence="2">
    <location>
        <begin position="382"/>
        <end position="400"/>
    </location>
</feature>
<evidence type="ECO:0000313" key="4">
    <source>
        <dbReference type="EMBL" id="AMY12813.1"/>
    </source>
</evidence>
<dbReference type="InterPro" id="IPR007484">
    <property type="entry name" value="Peptidase_M28"/>
</dbReference>
<dbReference type="EMBL" id="CP015136">
    <property type="protein sequence ID" value="AMY12813.1"/>
    <property type="molecule type" value="Genomic_DNA"/>
</dbReference>
<gene>
    <name evidence="4" type="primary">ywaD_4</name>
    <name evidence="4" type="ORF">LuPra_06095</name>
</gene>
<dbReference type="GO" id="GO:0006508">
    <property type="term" value="P:proteolysis"/>
    <property type="evidence" value="ECO:0007669"/>
    <property type="project" value="InterPro"/>
</dbReference>
<dbReference type="PANTHER" id="PTHR12147:SF26">
    <property type="entry name" value="PEPTIDASE M28 DOMAIN-CONTAINING PROTEIN"/>
    <property type="match status" value="1"/>
</dbReference>
<evidence type="ECO:0000256" key="2">
    <source>
        <dbReference type="SAM" id="Phobius"/>
    </source>
</evidence>
<keyword evidence="2" id="KW-1133">Transmembrane helix</keyword>
<feature type="transmembrane region" description="Helical" evidence="2">
    <location>
        <begin position="345"/>
        <end position="370"/>
    </location>
</feature>
<feature type="transmembrane region" description="Helical" evidence="2">
    <location>
        <begin position="479"/>
        <end position="497"/>
    </location>
</feature>
<dbReference type="GO" id="GO:0004177">
    <property type="term" value="F:aminopeptidase activity"/>
    <property type="evidence" value="ECO:0007669"/>
    <property type="project" value="UniProtKB-KW"/>
</dbReference>
<organism evidence="4 5">
    <name type="scientific">Luteitalea pratensis</name>
    <dbReference type="NCBI Taxonomy" id="1855912"/>
    <lineage>
        <taxon>Bacteria</taxon>
        <taxon>Pseudomonadati</taxon>
        <taxon>Acidobacteriota</taxon>
        <taxon>Vicinamibacteria</taxon>
        <taxon>Vicinamibacterales</taxon>
        <taxon>Vicinamibacteraceae</taxon>
        <taxon>Luteitalea</taxon>
    </lineage>
</organism>
<dbReference type="PANTHER" id="PTHR12147">
    <property type="entry name" value="METALLOPEPTIDASE M28 FAMILY MEMBER"/>
    <property type="match status" value="1"/>
</dbReference>
<feature type="region of interest" description="Disordered" evidence="1">
    <location>
        <begin position="783"/>
        <end position="812"/>
    </location>
</feature>
<feature type="transmembrane region" description="Helical" evidence="2">
    <location>
        <begin position="517"/>
        <end position="539"/>
    </location>
</feature>
<dbReference type="GO" id="GO:0008235">
    <property type="term" value="F:metalloexopeptidase activity"/>
    <property type="evidence" value="ECO:0007669"/>
    <property type="project" value="InterPro"/>
</dbReference>
<name>A0A143PXA9_LUTPR</name>
<dbReference type="PROSITE" id="PS51257">
    <property type="entry name" value="PROKAR_LIPOPROTEIN"/>
    <property type="match status" value="1"/>
</dbReference>
<keyword evidence="4" id="KW-0645">Protease</keyword>
<dbReference type="Proteomes" id="UP000076079">
    <property type="component" value="Chromosome"/>
</dbReference>
<dbReference type="InterPro" id="IPR045175">
    <property type="entry name" value="M28_fam"/>
</dbReference>
<keyword evidence="4" id="KW-0378">Hydrolase</keyword>
<evidence type="ECO:0000313" key="5">
    <source>
        <dbReference type="Proteomes" id="UP000076079"/>
    </source>
</evidence>
<evidence type="ECO:0000259" key="3">
    <source>
        <dbReference type="Pfam" id="PF04389"/>
    </source>
</evidence>
<feature type="transmembrane region" description="Helical" evidence="2">
    <location>
        <begin position="444"/>
        <end position="467"/>
    </location>
</feature>
<reference evidence="4 5" key="1">
    <citation type="journal article" date="2016" name="Genome Announc.">
        <title>First Complete Genome Sequence of a Subdivision 6 Acidobacterium Strain.</title>
        <authorList>
            <person name="Huang S."/>
            <person name="Vieira S."/>
            <person name="Bunk B."/>
            <person name="Riedel T."/>
            <person name="Sproer C."/>
            <person name="Overmann J."/>
        </authorList>
    </citation>
    <scope>NUCLEOTIDE SEQUENCE [LARGE SCALE GENOMIC DNA]</scope>
    <source>
        <strain evidence="5">DSM 100886 HEG_-6_39</strain>
    </source>
</reference>
<feature type="transmembrane region" description="Helical" evidence="2">
    <location>
        <begin position="420"/>
        <end position="438"/>
    </location>
</feature>
<proteinExistence type="predicted"/>
<reference evidence="5" key="2">
    <citation type="submission" date="2016-04" db="EMBL/GenBank/DDBJ databases">
        <title>First Complete Genome Sequence of a Subdivision 6 Acidobacterium.</title>
        <authorList>
            <person name="Huang S."/>
            <person name="Vieira S."/>
            <person name="Bunk B."/>
            <person name="Riedel T."/>
            <person name="Sproeer C."/>
            <person name="Overmann J."/>
        </authorList>
    </citation>
    <scope>NUCLEOTIDE SEQUENCE [LARGE SCALE GENOMIC DNA]</scope>
    <source>
        <strain evidence="5">DSM 100886 HEG_-6_39</strain>
    </source>
</reference>